<dbReference type="OrthoDB" id="5862033at2759"/>
<proteinExistence type="predicted"/>
<protein>
    <submittedName>
        <fullName evidence="1">Uncharacterized protein</fullName>
    </submittedName>
</protein>
<evidence type="ECO:0000313" key="2">
    <source>
        <dbReference type="Proteomes" id="UP000270094"/>
    </source>
</evidence>
<organism evidence="1 2">
    <name type="scientific">Strongylus vulgaris</name>
    <name type="common">Blood worm</name>
    <dbReference type="NCBI Taxonomy" id="40348"/>
    <lineage>
        <taxon>Eukaryota</taxon>
        <taxon>Metazoa</taxon>
        <taxon>Ecdysozoa</taxon>
        <taxon>Nematoda</taxon>
        <taxon>Chromadorea</taxon>
        <taxon>Rhabditida</taxon>
        <taxon>Rhabditina</taxon>
        <taxon>Rhabditomorpha</taxon>
        <taxon>Strongyloidea</taxon>
        <taxon>Strongylidae</taxon>
        <taxon>Strongylus</taxon>
    </lineage>
</organism>
<dbReference type="EMBL" id="UYYB01125145">
    <property type="protein sequence ID" value="VDM83757.1"/>
    <property type="molecule type" value="Genomic_DNA"/>
</dbReference>
<accession>A0A3P7K5P4</accession>
<evidence type="ECO:0000313" key="1">
    <source>
        <dbReference type="EMBL" id="VDM83757.1"/>
    </source>
</evidence>
<name>A0A3P7K5P4_STRVU</name>
<dbReference type="AlphaFoldDB" id="A0A3P7K5P4"/>
<dbReference type="Proteomes" id="UP000270094">
    <property type="component" value="Unassembled WGS sequence"/>
</dbReference>
<keyword evidence="2" id="KW-1185">Reference proteome</keyword>
<reference evidence="1 2" key="1">
    <citation type="submission" date="2018-11" db="EMBL/GenBank/DDBJ databases">
        <authorList>
            <consortium name="Pathogen Informatics"/>
        </authorList>
    </citation>
    <scope>NUCLEOTIDE SEQUENCE [LARGE SCALE GENOMIC DNA]</scope>
</reference>
<sequence>MHDPAHLVNINMLFERLRNTQFTQNSVMESFDVTPLYTNSSNDAAMQAVCELLAEYQPSLNLYVTISKLMTNVCAVSFSMVGYYKQVRSLAMG</sequence>
<gene>
    <name evidence="1" type="ORF">SVUK_LOCUS18755</name>
</gene>